<dbReference type="Gene3D" id="1.10.287.800">
    <property type="entry name" value="protein ne1242"/>
    <property type="match status" value="1"/>
</dbReference>
<sequence>MELEKFEEVYQVLEAQKEKDETTAELYADIKEFAYKYATMRYRFSEMSREEKAENDSYRTSQHNRFMDSVRIYFRYLQNNGVSVPDISKLEADRKIFGNFACYYIFRIECEQA</sequence>
<evidence type="ECO:0000313" key="2">
    <source>
        <dbReference type="Proteomes" id="UP001197795"/>
    </source>
</evidence>
<name>A0AAE2ZYH6_9FIRM</name>
<protein>
    <submittedName>
        <fullName evidence="1">Uncharacterized protein</fullName>
    </submittedName>
</protein>
<dbReference type="EMBL" id="JAJEPV010000020">
    <property type="protein sequence ID" value="MCC2119802.1"/>
    <property type="molecule type" value="Genomic_DNA"/>
</dbReference>
<comment type="caution">
    <text evidence="1">The sequence shown here is derived from an EMBL/GenBank/DDBJ whole genome shotgun (WGS) entry which is preliminary data.</text>
</comment>
<dbReference type="RefSeq" id="WP_227733307.1">
    <property type="nucleotide sequence ID" value="NZ_JAJEPV010000020.1"/>
</dbReference>
<proteinExistence type="predicted"/>
<dbReference type="Proteomes" id="UP001197795">
    <property type="component" value="Unassembled WGS sequence"/>
</dbReference>
<accession>A0AAE2ZYH6</accession>
<gene>
    <name evidence="1" type="ORF">LKD75_09425</name>
</gene>
<organism evidence="1 2">
    <name type="scientific">Waltera acetigignens</name>
    <dbReference type="NCBI Taxonomy" id="2981769"/>
    <lineage>
        <taxon>Bacteria</taxon>
        <taxon>Bacillati</taxon>
        <taxon>Bacillota</taxon>
        <taxon>Clostridia</taxon>
        <taxon>Lachnospirales</taxon>
        <taxon>Lachnospiraceae</taxon>
        <taxon>Waltera</taxon>
    </lineage>
</organism>
<dbReference type="AlphaFoldDB" id="A0AAE2ZYH6"/>
<reference evidence="1 2" key="1">
    <citation type="submission" date="2021-10" db="EMBL/GenBank/DDBJ databases">
        <title>Anaerobic single-cell dispensing facilitates the cultivation of human gut bacteria.</title>
        <authorList>
            <person name="Afrizal A."/>
        </authorList>
    </citation>
    <scope>NUCLEOTIDE SEQUENCE [LARGE SCALE GENOMIC DNA]</scope>
    <source>
        <strain evidence="1 2">CLA-AA-H273</strain>
    </source>
</reference>
<keyword evidence="2" id="KW-1185">Reference proteome</keyword>
<evidence type="ECO:0000313" key="1">
    <source>
        <dbReference type="EMBL" id="MCC2119802.1"/>
    </source>
</evidence>